<comment type="caution">
    <text evidence="3">The sequence shown here is derived from an EMBL/GenBank/DDBJ whole genome shotgun (WGS) entry which is preliminary data.</text>
</comment>
<dbReference type="InterPro" id="IPR011048">
    <property type="entry name" value="Haem_d1_sf"/>
</dbReference>
<proteinExistence type="predicted"/>
<reference evidence="3 4" key="1">
    <citation type="submission" date="2018-06" db="EMBL/GenBank/DDBJ databases">
        <title>Actinomadura craniellae sp. nov. isolated from marine sponge Craniella sp.</title>
        <authorList>
            <person name="Li L."/>
            <person name="Xu Q.H."/>
            <person name="Lin H.W."/>
            <person name="Lu Y.H."/>
        </authorList>
    </citation>
    <scope>NUCLEOTIDE SEQUENCE [LARGE SCALE GENOMIC DNA]</scope>
    <source>
        <strain evidence="3 4">LHW63021</strain>
    </source>
</reference>
<evidence type="ECO:0000256" key="1">
    <source>
        <dbReference type="ARBA" id="ARBA00022729"/>
    </source>
</evidence>
<dbReference type="SUPFAM" id="SSF51004">
    <property type="entry name" value="C-terminal (heme d1) domain of cytochrome cd1-nitrite reductase"/>
    <property type="match status" value="1"/>
</dbReference>
<gene>
    <name evidence="3" type="ORF">DPM19_25895</name>
</gene>
<protein>
    <recommendedName>
        <fullName evidence="2">YNCE-like beta-propeller domain-containing protein</fullName>
    </recommendedName>
</protein>
<dbReference type="InterPro" id="IPR051200">
    <property type="entry name" value="Host-pathogen_enzymatic-act"/>
</dbReference>
<organism evidence="3 4">
    <name type="scientific">Actinomadura craniellae</name>
    <dbReference type="NCBI Taxonomy" id="2231787"/>
    <lineage>
        <taxon>Bacteria</taxon>
        <taxon>Bacillati</taxon>
        <taxon>Actinomycetota</taxon>
        <taxon>Actinomycetes</taxon>
        <taxon>Streptosporangiales</taxon>
        <taxon>Thermomonosporaceae</taxon>
        <taxon>Actinomadura</taxon>
    </lineage>
</organism>
<dbReference type="EMBL" id="QLYX01000014">
    <property type="protein sequence ID" value="RAY12160.1"/>
    <property type="molecule type" value="Genomic_DNA"/>
</dbReference>
<dbReference type="Gene3D" id="2.130.10.10">
    <property type="entry name" value="YVTN repeat-like/Quinoprotein amine dehydrogenase"/>
    <property type="match status" value="2"/>
</dbReference>
<sequence length="381" mass="40244">MGVLTLAALTACRSPAPFYRTGTGGPGAAVVALGGPAPYVAGPPDRTATAEPMERPLDVYAGTRGRLLGGRPYPPMVYVPNAGHATVDVIDQRTYQIVGRLWVGPRPRYVTPSWDGRTLWVSHSGGLTAIDPRNGRRGRRVPLADPRGLYFRPDGGAALVLADGPPRVDFYDPALLRGLGSLRVPCSEPEHADFSADGAQLVIGCPPSGELVRVDPVRRKVTGRLPLGAGSRPQQIRLSPDGRMFYVADAAQGGVWLIDAARFRRAGFVPTGAGAHGLHPGRDGRLLYAAGRDDDSVTLIDFAARRVVGRWWLPPGAAPQVVGMSADGGTLWLSGRGAVHVVSTHTGHLLRTLWTGGAAPYGLAVYPQPGTRSLGPTGHTR</sequence>
<dbReference type="PANTHER" id="PTHR47197:SF3">
    <property type="entry name" value="DIHYDRO-HEME D1 DEHYDROGENASE"/>
    <property type="match status" value="1"/>
</dbReference>
<dbReference type="Pfam" id="PF21783">
    <property type="entry name" value="YNCE"/>
    <property type="match status" value="1"/>
</dbReference>
<dbReference type="PANTHER" id="PTHR47197">
    <property type="entry name" value="PROTEIN NIRF"/>
    <property type="match status" value="1"/>
</dbReference>
<keyword evidence="1" id="KW-0732">Signal</keyword>
<dbReference type="InterPro" id="IPR015943">
    <property type="entry name" value="WD40/YVTN_repeat-like_dom_sf"/>
</dbReference>
<evidence type="ECO:0000313" key="4">
    <source>
        <dbReference type="Proteomes" id="UP000251891"/>
    </source>
</evidence>
<evidence type="ECO:0000313" key="3">
    <source>
        <dbReference type="EMBL" id="RAY12160.1"/>
    </source>
</evidence>
<dbReference type="InterPro" id="IPR048433">
    <property type="entry name" value="YNCE-like_beta-prop"/>
</dbReference>
<dbReference type="AlphaFoldDB" id="A0A365GZA6"/>
<dbReference type="Proteomes" id="UP000251891">
    <property type="component" value="Unassembled WGS sequence"/>
</dbReference>
<name>A0A365GZA6_9ACTN</name>
<accession>A0A365GZA6</accession>
<keyword evidence="4" id="KW-1185">Reference proteome</keyword>
<evidence type="ECO:0000259" key="2">
    <source>
        <dbReference type="Pfam" id="PF21783"/>
    </source>
</evidence>
<feature type="domain" description="YNCE-like beta-propeller" evidence="2">
    <location>
        <begin position="77"/>
        <end position="341"/>
    </location>
</feature>